<evidence type="ECO:0000313" key="2">
    <source>
        <dbReference type="Proteomes" id="UP001596118"/>
    </source>
</evidence>
<dbReference type="InterPro" id="IPR017587">
    <property type="entry name" value="YqeC"/>
</dbReference>
<dbReference type="Pfam" id="PF19842">
    <property type="entry name" value="YqeC"/>
    <property type="match status" value="1"/>
</dbReference>
<evidence type="ECO:0000313" key="1">
    <source>
        <dbReference type="EMBL" id="MFC5278602.1"/>
    </source>
</evidence>
<comment type="caution">
    <text evidence="1">The sequence shown here is derived from an EMBL/GenBank/DDBJ whole genome shotgun (WGS) entry which is preliminary data.</text>
</comment>
<dbReference type="EMBL" id="JBHSKY010000007">
    <property type="protein sequence ID" value="MFC5278602.1"/>
    <property type="molecule type" value="Genomic_DNA"/>
</dbReference>
<dbReference type="NCBIfam" id="TIGR03172">
    <property type="entry name" value="selenium cofactor biosynthesis protein YqeC"/>
    <property type="match status" value="1"/>
</dbReference>
<dbReference type="RefSeq" id="WP_256411305.1">
    <property type="nucleotide sequence ID" value="NZ_JANHDM010000003.1"/>
</dbReference>
<sequence length="251" mass="26446">MNVVDALDAAEGTTCLVGAGGKKTTLYALAARLDRAVLTATVRIPIFDRQVAAVRTAEDPVSELAAVHEASRESDETAPFPLGLVPERERDDRYRGYDPETVDRLSTAHDGPVLVKADGARTRLLKAPNDREPQVPAGADTVVPVASAHAVGEPLSEAVVHRPERVAELAADVELGDEITPELVGRVVAHGEGGLKGVPADATAIPLVNMVDDEADEAIARDVAAAIHEHADVPRVVLARMREPAVVAVVE</sequence>
<dbReference type="Proteomes" id="UP001596118">
    <property type="component" value="Unassembled WGS sequence"/>
</dbReference>
<dbReference type="AlphaFoldDB" id="A0ABD5R121"/>
<keyword evidence="2" id="KW-1185">Reference proteome</keyword>
<accession>A0ABD5R121</accession>
<gene>
    <name evidence="1" type="primary">yqeC</name>
    <name evidence="1" type="ORF">ACFPM1_07515</name>
</gene>
<name>A0ABD5R121_9EURY</name>
<reference evidence="1 2" key="1">
    <citation type="journal article" date="2019" name="Int. J. Syst. Evol. Microbiol.">
        <title>The Global Catalogue of Microorganisms (GCM) 10K type strain sequencing project: providing services to taxonomists for standard genome sequencing and annotation.</title>
        <authorList>
            <consortium name="The Broad Institute Genomics Platform"/>
            <consortium name="The Broad Institute Genome Sequencing Center for Infectious Disease"/>
            <person name="Wu L."/>
            <person name="Ma J."/>
        </authorList>
    </citation>
    <scope>NUCLEOTIDE SEQUENCE [LARGE SCALE GENOMIC DNA]</scope>
    <source>
        <strain evidence="1 2">CGMCC 1.12124</strain>
    </source>
</reference>
<protein>
    <submittedName>
        <fullName evidence="1">Selenium cofactor biosynthesis protein YqeC</fullName>
    </submittedName>
</protein>
<organism evidence="1 2">
    <name type="scientific">Halorubrum rubrum</name>
    <dbReference type="NCBI Taxonomy" id="1126240"/>
    <lineage>
        <taxon>Archaea</taxon>
        <taxon>Methanobacteriati</taxon>
        <taxon>Methanobacteriota</taxon>
        <taxon>Stenosarchaea group</taxon>
        <taxon>Halobacteria</taxon>
        <taxon>Halobacteriales</taxon>
        <taxon>Haloferacaceae</taxon>
        <taxon>Halorubrum</taxon>
    </lineage>
</organism>
<proteinExistence type="predicted"/>